<keyword evidence="1" id="KW-0812">Transmembrane</keyword>
<gene>
    <name evidence="2" type="ORF">QMY55_12215</name>
</gene>
<proteinExistence type="predicted"/>
<keyword evidence="3" id="KW-1185">Reference proteome</keyword>
<dbReference type="Proteomes" id="UP001240697">
    <property type="component" value="Chromosome"/>
</dbReference>
<feature type="transmembrane region" description="Helical" evidence="1">
    <location>
        <begin position="25"/>
        <end position="47"/>
    </location>
</feature>
<evidence type="ECO:0000256" key="1">
    <source>
        <dbReference type="SAM" id="Phobius"/>
    </source>
</evidence>
<sequence length="50" mass="5078">MIFSKVTVSAPLDAAAAARHARRIAVAYVLVALGITAAGLGGLIAAIRWC</sequence>
<accession>A0ABY8SZX3</accession>
<reference evidence="2 3" key="1">
    <citation type="submission" date="2023-05" db="EMBL/GenBank/DDBJ databases">
        <authorList>
            <person name="Yin Y."/>
            <person name="Lu Z."/>
        </authorList>
    </citation>
    <scope>NUCLEOTIDE SEQUENCE [LARGE SCALE GENOMIC DNA]</scope>
    <source>
        <strain evidence="2 3">ZM22</strain>
    </source>
</reference>
<dbReference type="RefSeq" id="WP_283488849.1">
    <property type="nucleotide sequence ID" value="NZ_CP125947.1"/>
</dbReference>
<evidence type="ECO:0000313" key="3">
    <source>
        <dbReference type="Proteomes" id="UP001240697"/>
    </source>
</evidence>
<evidence type="ECO:0000313" key="2">
    <source>
        <dbReference type="EMBL" id="WHS67826.1"/>
    </source>
</evidence>
<name>A0ABY8SZX3_9BURK</name>
<organism evidence="2 3">
    <name type="scientific">Comamonas resistens</name>
    <dbReference type="NCBI Taxonomy" id="3046670"/>
    <lineage>
        <taxon>Bacteria</taxon>
        <taxon>Pseudomonadati</taxon>
        <taxon>Pseudomonadota</taxon>
        <taxon>Betaproteobacteria</taxon>
        <taxon>Burkholderiales</taxon>
        <taxon>Comamonadaceae</taxon>
        <taxon>Comamonas</taxon>
    </lineage>
</organism>
<dbReference type="EMBL" id="CP125947">
    <property type="protein sequence ID" value="WHS67826.1"/>
    <property type="molecule type" value="Genomic_DNA"/>
</dbReference>
<keyword evidence="1" id="KW-0472">Membrane</keyword>
<protein>
    <submittedName>
        <fullName evidence="2">Uncharacterized protein</fullName>
    </submittedName>
</protein>
<keyword evidence="1" id="KW-1133">Transmembrane helix</keyword>